<dbReference type="EMBL" id="VSRR010000364">
    <property type="protein sequence ID" value="MPC14592.1"/>
    <property type="molecule type" value="Genomic_DNA"/>
</dbReference>
<comment type="caution">
    <text evidence="3">The sequence shown here is derived from an EMBL/GenBank/DDBJ whole genome shotgun (WGS) entry which is preliminary data.</text>
</comment>
<evidence type="ECO:0000313" key="4">
    <source>
        <dbReference type="Proteomes" id="UP000324222"/>
    </source>
</evidence>
<accession>A0A5B7CXZ9</accession>
<dbReference type="Proteomes" id="UP000324222">
    <property type="component" value="Unassembled WGS sequence"/>
</dbReference>
<feature type="compositionally biased region" description="Low complexity" evidence="1">
    <location>
        <begin position="41"/>
        <end position="54"/>
    </location>
</feature>
<feature type="region of interest" description="Disordered" evidence="1">
    <location>
        <begin position="40"/>
        <end position="60"/>
    </location>
</feature>
<protein>
    <recommendedName>
        <fullName evidence="5">Secreted protein</fullName>
    </recommendedName>
</protein>
<evidence type="ECO:0008006" key="5">
    <source>
        <dbReference type="Google" id="ProtNLM"/>
    </source>
</evidence>
<evidence type="ECO:0000256" key="2">
    <source>
        <dbReference type="SAM" id="SignalP"/>
    </source>
</evidence>
<feature type="chain" id="PRO_5022978990" description="Secreted protein" evidence="2">
    <location>
        <begin position="21"/>
        <end position="75"/>
    </location>
</feature>
<gene>
    <name evidence="3" type="ORF">E2C01_007359</name>
</gene>
<sequence length="75" mass="8084">MSVSTALFLIPASILRPVTTYPTLLMISSCNSKKKLSQELTNSFSSPNTTTSNNVRGLHTDPLCAATKSNTLRVL</sequence>
<reference evidence="3 4" key="1">
    <citation type="submission" date="2019-05" db="EMBL/GenBank/DDBJ databases">
        <title>Another draft genome of Portunus trituberculatus and its Hox gene families provides insights of decapod evolution.</title>
        <authorList>
            <person name="Jeong J.-H."/>
            <person name="Song I."/>
            <person name="Kim S."/>
            <person name="Choi T."/>
            <person name="Kim D."/>
            <person name="Ryu S."/>
            <person name="Kim W."/>
        </authorList>
    </citation>
    <scope>NUCLEOTIDE SEQUENCE [LARGE SCALE GENOMIC DNA]</scope>
    <source>
        <tissue evidence="3">Muscle</tissue>
    </source>
</reference>
<feature type="signal peptide" evidence="2">
    <location>
        <begin position="1"/>
        <end position="20"/>
    </location>
</feature>
<name>A0A5B7CXZ9_PORTR</name>
<evidence type="ECO:0000256" key="1">
    <source>
        <dbReference type="SAM" id="MobiDB-lite"/>
    </source>
</evidence>
<keyword evidence="2" id="KW-0732">Signal</keyword>
<evidence type="ECO:0000313" key="3">
    <source>
        <dbReference type="EMBL" id="MPC14592.1"/>
    </source>
</evidence>
<proteinExistence type="predicted"/>
<dbReference type="AlphaFoldDB" id="A0A5B7CXZ9"/>
<keyword evidence="4" id="KW-1185">Reference proteome</keyword>
<organism evidence="3 4">
    <name type="scientific">Portunus trituberculatus</name>
    <name type="common">Swimming crab</name>
    <name type="synonym">Neptunus trituberculatus</name>
    <dbReference type="NCBI Taxonomy" id="210409"/>
    <lineage>
        <taxon>Eukaryota</taxon>
        <taxon>Metazoa</taxon>
        <taxon>Ecdysozoa</taxon>
        <taxon>Arthropoda</taxon>
        <taxon>Crustacea</taxon>
        <taxon>Multicrustacea</taxon>
        <taxon>Malacostraca</taxon>
        <taxon>Eumalacostraca</taxon>
        <taxon>Eucarida</taxon>
        <taxon>Decapoda</taxon>
        <taxon>Pleocyemata</taxon>
        <taxon>Brachyura</taxon>
        <taxon>Eubrachyura</taxon>
        <taxon>Portunoidea</taxon>
        <taxon>Portunidae</taxon>
        <taxon>Portuninae</taxon>
        <taxon>Portunus</taxon>
    </lineage>
</organism>